<proteinExistence type="predicted"/>
<dbReference type="OrthoDB" id="9805029at2"/>
<keyword evidence="2" id="KW-0547">Nucleotide-binding</keyword>
<evidence type="ECO:0000313" key="6">
    <source>
        <dbReference type="Proteomes" id="UP000016562"/>
    </source>
</evidence>
<dbReference type="AlphaFoldDB" id="U3ALV7"/>
<dbReference type="PANTHER" id="PTHR43553:SF3">
    <property type="entry name" value="ABC TRANSPORTER ATP-BINDING PROTEIN MODF"/>
    <property type="match status" value="1"/>
</dbReference>
<keyword evidence="1" id="KW-0813">Transport</keyword>
<evidence type="ECO:0000313" key="5">
    <source>
        <dbReference type="EMBL" id="GAD80886.1"/>
    </source>
</evidence>
<dbReference type="Pfam" id="PF00005">
    <property type="entry name" value="ABC_tran"/>
    <property type="match status" value="2"/>
</dbReference>
<name>U3ALV7_9VIBR</name>
<reference evidence="5 6" key="1">
    <citation type="submission" date="2013-09" db="EMBL/GenBank/DDBJ databases">
        <title>Whole genome shotgun sequence of Vibrio ezurae NBRC 102218.</title>
        <authorList>
            <person name="Yoshida I."/>
            <person name="Hosoyama A."/>
            <person name="Numata M."/>
            <person name="Hashimoto M."/>
            <person name="Hosoyama Y."/>
            <person name="Tsuchikane K."/>
            <person name="Noguchi M."/>
            <person name="Hirakata S."/>
            <person name="Ichikawa N."/>
            <person name="Ohji S."/>
            <person name="Yamazoe A."/>
            <person name="Fujita N."/>
        </authorList>
    </citation>
    <scope>NUCLEOTIDE SEQUENCE [LARGE SCALE GENOMIC DNA]</scope>
    <source>
        <strain evidence="5 6">NBRC 102218</strain>
    </source>
</reference>
<dbReference type="GO" id="GO:0016887">
    <property type="term" value="F:ATP hydrolysis activity"/>
    <property type="evidence" value="ECO:0007669"/>
    <property type="project" value="InterPro"/>
</dbReference>
<sequence length="478" mass="54269">MHIQKLKYKDGMAELSIADWQIDAGQHWGIFSSQSQCSALIVQLLSGELEPNSGDVSDRVSRIACVSLLHQQRLLEEEIAKDETDFQDSIDYGSTVEQLILNMGCTQAELEEVIEKTDLGELRQRPFRQLSTGETRRAMLARALVTKPQLLILDEPYTGLDTAHRLALSQLLNVCAEQMQLIVITSREDELPTCISHVALFDHHSLTQTMTLEEWHNHPIKQHIKKLSQQKSGGVFELLESYHEQKQLLDPLIDMQNVKVEYLDGVIFKDFTWQAKIGQHWQIRGPNGCGKSTLLGLIMGDHPQCYSNDISVLGMKRGSGESIWDIKKQIGIVSSALHLQYRVNCSALDVLLSGFFDSIGLYEKPSKKQIQLAQQWLKVLEMSEFEKIGFKSLDYGQQRLLLIGRALIKQPALLVLDEPYQGLDYINRKLVFFVLNRIAKTNMSQLLYVTHYAEDALEAIDHFIDFEPVAEGHQLVIS</sequence>
<dbReference type="InterPro" id="IPR027417">
    <property type="entry name" value="P-loop_NTPase"/>
</dbReference>
<dbReference type="SUPFAM" id="SSF52540">
    <property type="entry name" value="P-loop containing nucleoside triphosphate hydrolases"/>
    <property type="match status" value="2"/>
</dbReference>
<protein>
    <submittedName>
        <fullName evidence="5">Putative ABC transporter ATP-binding protein</fullName>
    </submittedName>
</protein>
<dbReference type="GO" id="GO:0043190">
    <property type="term" value="C:ATP-binding cassette (ABC) transporter complex"/>
    <property type="evidence" value="ECO:0007669"/>
    <property type="project" value="TreeGrafter"/>
</dbReference>
<dbReference type="PANTHER" id="PTHR43553">
    <property type="entry name" value="HEAVY METAL TRANSPORTER"/>
    <property type="match status" value="1"/>
</dbReference>
<comment type="caution">
    <text evidence="5">The sequence shown here is derived from an EMBL/GenBank/DDBJ whole genome shotgun (WGS) entry which is preliminary data.</text>
</comment>
<feature type="domain" description="ABC transporter" evidence="4">
    <location>
        <begin position="253"/>
        <end position="477"/>
    </location>
</feature>
<dbReference type="eggNOG" id="COG1119">
    <property type="taxonomic scope" value="Bacteria"/>
</dbReference>
<feature type="domain" description="ABC transporter" evidence="4">
    <location>
        <begin position="1"/>
        <end position="228"/>
    </location>
</feature>
<dbReference type="Proteomes" id="UP000016562">
    <property type="component" value="Unassembled WGS sequence"/>
</dbReference>
<evidence type="ECO:0000256" key="1">
    <source>
        <dbReference type="ARBA" id="ARBA00022448"/>
    </source>
</evidence>
<keyword evidence="3 5" id="KW-0067">ATP-binding</keyword>
<dbReference type="PROSITE" id="PS50893">
    <property type="entry name" value="ABC_TRANSPORTER_2"/>
    <property type="match status" value="2"/>
</dbReference>
<dbReference type="GO" id="GO:0005524">
    <property type="term" value="F:ATP binding"/>
    <property type="evidence" value="ECO:0007669"/>
    <property type="project" value="UniProtKB-KW"/>
</dbReference>
<accession>U3ALV7</accession>
<dbReference type="InterPro" id="IPR003593">
    <property type="entry name" value="AAA+_ATPase"/>
</dbReference>
<dbReference type="FunFam" id="3.40.50.300:FF:000866">
    <property type="entry name" value="Molybdate ABC transporter ATP-binding protein ModF"/>
    <property type="match status" value="1"/>
</dbReference>
<dbReference type="InterPro" id="IPR050095">
    <property type="entry name" value="ECF_ABC_transporter_ATP-bd"/>
</dbReference>
<dbReference type="RefSeq" id="WP_021714587.1">
    <property type="nucleotide sequence ID" value="NZ_BATM01000045.1"/>
</dbReference>
<dbReference type="SMART" id="SM00382">
    <property type="entry name" value="AAA"/>
    <property type="match status" value="2"/>
</dbReference>
<dbReference type="InterPro" id="IPR003439">
    <property type="entry name" value="ABC_transporter-like_ATP-bd"/>
</dbReference>
<evidence type="ECO:0000256" key="3">
    <source>
        <dbReference type="ARBA" id="ARBA00022840"/>
    </source>
</evidence>
<dbReference type="Gene3D" id="3.40.50.300">
    <property type="entry name" value="P-loop containing nucleotide triphosphate hydrolases"/>
    <property type="match status" value="2"/>
</dbReference>
<dbReference type="GO" id="GO:0042626">
    <property type="term" value="F:ATPase-coupled transmembrane transporter activity"/>
    <property type="evidence" value="ECO:0007669"/>
    <property type="project" value="TreeGrafter"/>
</dbReference>
<keyword evidence="6" id="KW-1185">Reference proteome</keyword>
<gene>
    <name evidence="5" type="ORF">VEZ01S_45_00200</name>
</gene>
<dbReference type="STRING" id="1219080.VEZ01S_45_00200"/>
<organism evidence="5 6">
    <name type="scientific">Vibrio ezurae NBRC 102218</name>
    <dbReference type="NCBI Taxonomy" id="1219080"/>
    <lineage>
        <taxon>Bacteria</taxon>
        <taxon>Pseudomonadati</taxon>
        <taxon>Pseudomonadota</taxon>
        <taxon>Gammaproteobacteria</taxon>
        <taxon>Vibrionales</taxon>
        <taxon>Vibrionaceae</taxon>
        <taxon>Vibrio</taxon>
    </lineage>
</organism>
<evidence type="ECO:0000256" key="2">
    <source>
        <dbReference type="ARBA" id="ARBA00022741"/>
    </source>
</evidence>
<dbReference type="EMBL" id="BATM01000045">
    <property type="protein sequence ID" value="GAD80886.1"/>
    <property type="molecule type" value="Genomic_DNA"/>
</dbReference>
<evidence type="ECO:0000259" key="4">
    <source>
        <dbReference type="PROSITE" id="PS50893"/>
    </source>
</evidence>